<keyword evidence="7" id="KW-0067">ATP-binding</keyword>
<keyword evidence="10" id="KW-1185">Reference proteome</keyword>
<dbReference type="InterPro" id="IPR043129">
    <property type="entry name" value="ATPase_NBD"/>
</dbReference>
<keyword evidence="4" id="KW-0808">Transferase</keyword>
<dbReference type="InterPro" id="IPR049874">
    <property type="entry name" value="ROK_cs"/>
</dbReference>
<dbReference type="STRING" id="1423783.FC50_GL000497"/>
<comment type="similarity">
    <text evidence="1">Belongs to the ROK (NagC/XylR) family.</text>
</comment>
<evidence type="ECO:0000256" key="8">
    <source>
        <dbReference type="ARBA" id="ARBA00032386"/>
    </source>
</evidence>
<dbReference type="GO" id="GO:0006096">
    <property type="term" value="P:glycolytic process"/>
    <property type="evidence" value="ECO:0007669"/>
    <property type="project" value="InterPro"/>
</dbReference>
<dbReference type="GO" id="GO:0005524">
    <property type="term" value="F:ATP binding"/>
    <property type="evidence" value="ECO:0007669"/>
    <property type="project" value="UniProtKB-KW"/>
</dbReference>
<evidence type="ECO:0000256" key="6">
    <source>
        <dbReference type="ARBA" id="ARBA00022777"/>
    </source>
</evidence>
<dbReference type="InterPro" id="IPR004654">
    <property type="entry name" value="ROK_glcA"/>
</dbReference>
<name>A0A0R1U0C1_9LACO</name>
<keyword evidence="6 9" id="KW-0418">Kinase</keyword>
<dbReference type="EC" id="2.7.1.2" evidence="2"/>
<comment type="caution">
    <text evidence="9">The sequence shown here is derived from an EMBL/GenBank/DDBJ whole genome shotgun (WGS) entry which is preliminary data.</text>
</comment>
<evidence type="ECO:0000256" key="1">
    <source>
        <dbReference type="ARBA" id="ARBA00006479"/>
    </source>
</evidence>
<dbReference type="Pfam" id="PF00480">
    <property type="entry name" value="ROK"/>
    <property type="match status" value="1"/>
</dbReference>
<evidence type="ECO:0000313" key="10">
    <source>
        <dbReference type="Proteomes" id="UP000051922"/>
    </source>
</evidence>
<dbReference type="Proteomes" id="UP000051922">
    <property type="component" value="Unassembled WGS sequence"/>
</dbReference>
<evidence type="ECO:0000256" key="2">
    <source>
        <dbReference type="ARBA" id="ARBA00012323"/>
    </source>
</evidence>
<dbReference type="PANTHER" id="PTHR18964">
    <property type="entry name" value="ROK (REPRESSOR, ORF, KINASE) FAMILY"/>
    <property type="match status" value="1"/>
</dbReference>
<evidence type="ECO:0000313" key="9">
    <source>
        <dbReference type="EMBL" id="KRL86849.1"/>
    </source>
</evidence>
<dbReference type="GO" id="GO:0004340">
    <property type="term" value="F:glucokinase activity"/>
    <property type="evidence" value="ECO:0007669"/>
    <property type="project" value="UniProtKB-EC"/>
</dbReference>
<organism evidence="9 10">
    <name type="scientific">Lacticaseibacillus pantheris DSM 15945 = JCM 12539 = NBRC 106106</name>
    <dbReference type="NCBI Taxonomy" id="1423783"/>
    <lineage>
        <taxon>Bacteria</taxon>
        <taxon>Bacillati</taxon>
        <taxon>Bacillota</taxon>
        <taxon>Bacilli</taxon>
        <taxon>Lactobacillales</taxon>
        <taxon>Lactobacillaceae</taxon>
        <taxon>Lacticaseibacillus</taxon>
    </lineage>
</organism>
<dbReference type="InterPro" id="IPR000600">
    <property type="entry name" value="ROK"/>
</dbReference>
<gene>
    <name evidence="9" type="ORF">FC50_GL000497</name>
</gene>
<sequence>MTDQKLIGVDLGGTTTKFAITTADGEIQQRWSIDTNVLDEGAHIVPDIIDSINEHISLYQMKPEDFEGIGMGSPGSVDVKAGTVTGAYNLNWKTTQNVKADIEAGTHLALTIDNDANVAALGERWRGAGENEPDVVFVTLGTGVGGGVIADGRLLHGVAGSAGEIGHVCVDPHGYLCTCGNHGCLETVASATGVVRVAREMAEEYSGNSSIKKTLDDGDEISSKIVFDAAKNGDPLAIKVVDRVSYFLGLALANVGNTMNPRYVVIGGGVSAAGEFLRSQVEKYFKQFAFTNVRETTEVRLATLGNGAGVLGAARLALN</sequence>
<dbReference type="EMBL" id="AZFJ01000037">
    <property type="protein sequence ID" value="KRL86849.1"/>
    <property type="molecule type" value="Genomic_DNA"/>
</dbReference>
<accession>A0A0R1U0C1</accession>
<proteinExistence type="inferred from homology"/>
<dbReference type="NCBIfam" id="TIGR00744">
    <property type="entry name" value="ROK_glcA_fam"/>
    <property type="match status" value="1"/>
</dbReference>
<evidence type="ECO:0000256" key="4">
    <source>
        <dbReference type="ARBA" id="ARBA00022679"/>
    </source>
</evidence>
<evidence type="ECO:0000256" key="7">
    <source>
        <dbReference type="ARBA" id="ARBA00022840"/>
    </source>
</evidence>
<dbReference type="GO" id="GO:0005737">
    <property type="term" value="C:cytoplasm"/>
    <property type="evidence" value="ECO:0007669"/>
    <property type="project" value="InterPro"/>
</dbReference>
<evidence type="ECO:0000256" key="5">
    <source>
        <dbReference type="ARBA" id="ARBA00022741"/>
    </source>
</evidence>
<dbReference type="AlphaFoldDB" id="A0A0R1U0C1"/>
<dbReference type="PATRIC" id="fig|1423783.4.peg.513"/>
<protein>
    <recommendedName>
        <fullName evidence="3">Glucokinase</fullName>
        <ecNumber evidence="2">2.7.1.2</ecNumber>
    </recommendedName>
    <alternativeName>
        <fullName evidence="8">Glucose kinase</fullName>
    </alternativeName>
</protein>
<dbReference type="Gene3D" id="3.30.420.40">
    <property type="match status" value="2"/>
</dbReference>
<reference evidence="9 10" key="1">
    <citation type="journal article" date="2015" name="Genome Announc.">
        <title>Expanding the biotechnology potential of lactobacilli through comparative genomics of 213 strains and associated genera.</title>
        <authorList>
            <person name="Sun Z."/>
            <person name="Harris H.M."/>
            <person name="McCann A."/>
            <person name="Guo C."/>
            <person name="Argimon S."/>
            <person name="Zhang W."/>
            <person name="Yang X."/>
            <person name="Jeffery I.B."/>
            <person name="Cooney J.C."/>
            <person name="Kagawa T.F."/>
            <person name="Liu W."/>
            <person name="Song Y."/>
            <person name="Salvetti E."/>
            <person name="Wrobel A."/>
            <person name="Rasinkangas P."/>
            <person name="Parkhill J."/>
            <person name="Rea M.C."/>
            <person name="O'Sullivan O."/>
            <person name="Ritari J."/>
            <person name="Douillard F.P."/>
            <person name="Paul Ross R."/>
            <person name="Yang R."/>
            <person name="Briner A.E."/>
            <person name="Felis G.E."/>
            <person name="de Vos W.M."/>
            <person name="Barrangou R."/>
            <person name="Klaenhammer T.R."/>
            <person name="Caufield P.W."/>
            <person name="Cui Y."/>
            <person name="Zhang H."/>
            <person name="O'Toole P.W."/>
        </authorList>
    </citation>
    <scope>NUCLEOTIDE SEQUENCE [LARGE SCALE GENOMIC DNA]</scope>
    <source>
        <strain evidence="9 10">DSM 15945</strain>
    </source>
</reference>
<dbReference type="PROSITE" id="PS01125">
    <property type="entry name" value="ROK"/>
    <property type="match status" value="1"/>
</dbReference>
<dbReference type="RefSeq" id="WP_054650313.1">
    <property type="nucleotide sequence ID" value="NZ_AZFJ01000037.1"/>
</dbReference>
<dbReference type="PANTHER" id="PTHR18964:SF149">
    <property type="entry name" value="BIFUNCTIONAL UDP-N-ACETYLGLUCOSAMINE 2-EPIMERASE_N-ACETYLMANNOSAMINE KINASE"/>
    <property type="match status" value="1"/>
</dbReference>
<dbReference type="SUPFAM" id="SSF53067">
    <property type="entry name" value="Actin-like ATPase domain"/>
    <property type="match status" value="1"/>
</dbReference>
<evidence type="ECO:0000256" key="3">
    <source>
        <dbReference type="ARBA" id="ARBA00014701"/>
    </source>
</evidence>
<keyword evidence="5" id="KW-0547">Nucleotide-binding</keyword>
<dbReference type="OrthoDB" id="9810372at2"/>